<dbReference type="EMBL" id="RLIH01000004">
    <property type="protein sequence ID" value="RVU55016.1"/>
    <property type="molecule type" value="Genomic_DNA"/>
</dbReference>
<dbReference type="InterPro" id="IPR004879">
    <property type="entry name" value="Ssp411-like_TRX"/>
</dbReference>
<name>A0A437S7I3_9FIRM</name>
<evidence type="ECO:0000313" key="2">
    <source>
        <dbReference type="EMBL" id="RVU55016.1"/>
    </source>
</evidence>
<dbReference type="SUPFAM" id="SSF52833">
    <property type="entry name" value="Thioredoxin-like"/>
    <property type="match status" value="1"/>
</dbReference>
<organism evidence="2 3">
    <name type="scientific">Anaerosphaera multitolerans</name>
    <dbReference type="NCBI Taxonomy" id="2487351"/>
    <lineage>
        <taxon>Bacteria</taxon>
        <taxon>Bacillati</taxon>
        <taxon>Bacillota</taxon>
        <taxon>Tissierellia</taxon>
        <taxon>Tissierellales</taxon>
        <taxon>Peptoniphilaceae</taxon>
        <taxon>Anaerosphaera</taxon>
    </lineage>
</organism>
<dbReference type="Gene3D" id="1.50.10.10">
    <property type="match status" value="2"/>
</dbReference>
<dbReference type="InterPro" id="IPR012341">
    <property type="entry name" value="6hp_glycosidase-like_sf"/>
</dbReference>
<gene>
    <name evidence="2" type="ORF">EF514_03760</name>
</gene>
<dbReference type="PIRSF" id="PIRSF006402">
    <property type="entry name" value="UCP006402_thioredoxin"/>
    <property type="match status" value="1"/>
</dbReference>
<protein>
    <submittedName>
        <fullName evidence="2">Thioredoxin domain-containing protein</fullName>
    </submittedName>
</protein>
<dbReference type="RefSeq" id="WP_127723989.1">
    <property type="nucleotide sequence ID" value="NZ_RLIH01000004.1"/>
</dbReference>
<proteinExistence type="predicted"/>
<dbReference type="InterPro" id="IPR008928">
    <property type="entry name" value="6-hairpin_glycosidase_sf"/>
</dbReference>
<keyword evidence="3" id="KW-1185">Reference proteome</keyword>
<evidence type="ECO:0000313" key="3">
    <source>
        <dbReference type="Proteomes" id="UP000288812"/>
    </source>
</evidence>
<evidence type="ECO:0000259" key="1">
    <source>
        <dbReference type="Pfam" id="PF03190"/>
    </source>
</evidence>
<comment type="caution">
    <text evidence="2">The sequence shown here is derived from an EMBL/GenBank/DDBJ whole genome shotgun (WGS) entry which is preliminary data.</text>
</comment>
<dbReference type="Pfam" id="PF03190">
    <property type="entry name" value="Thioredox_DsbH"/>
    <property type="match status" value="1"/>
</dbReference>
<dbReference type="AlphaFoldDB" id="A0A437S7I3"/>
<dbReference type="Gene3D" id="3.40.30.10">
    <property type="entry name" value="Glutaredoxin"/>
    <property type="match status" value="1"/>
</dbReference>
<dbReference type="OrthoDB" id="9762614at2"/>
<dbReference type="GO" id="GO:0005975">
    <property type="term" value="P:carbohydrate metabolic process"/>
    <property type="evidence" value="ECO:0007669"/>
    <property type="project" value="InterPro"/>
</dbReference>
<dbReference type="Proteomes" id="UP000288812">
    <property type="component" value="Unassembled WGS sequence"/>
</dbReference>
<sequence length="673" mass="77346">MEANKYTNHLINTTSPYLLQHAHNPVNWYPWQDDAFEIAKKENKPVFLSIGYSTCHWCHVMAQESFEDEEVAKLLNDHFISIKVDREERPDIDSIYMNVAQALTGSGGWPLTIVMTPDKKPFFAGTYFPKENKYGRIGLVELLNQIALKWKEDEKALVDSGEEITKAIINYENASSSRKYSIDKAIIFKAMDQFESRFDSEFGGFGNAPKFPTPHHLMFLLHSHNLKISEKALPMAEKTLMSMYKGGLFDHVGGGFSRYSTDEKWLVPHFEKMLYDNALLTMVYSEAYQLTKKEIYKYIVQSTLDYIKREMTSPKGGFYSAQDADSEGEEGKYYIWDYDEIVNILGSESEEFCKTYNIRPRGNFEGRNILNLIGSSGDLPDKKTQKQLSRLYRQRLERYPLHKDDKILVSWNSMMIGSYAKAGRIFENEDYIKSAEDGFNFIMSNMVKEDGTLFISYRDGKSSGTGLLDDYAYLMWACLELYESTYNIEYLKECMRLYNLIEENFSNKRGGYFLSSKESEDLIYRPREFYDGAVPSGNSVLAYVLSKLSKLTGNFDVENSLNLLLETYAPLVASQSSAYSFALKALLLNLYSTRELVAVGSNINLKFLISSLAKVYLPQLTSLAMVPENEKEIKKLAPHIHSYSIEDENTFYLCENFTCSSPLHYIDELMQKL</sequence>
<dbReference type="InterPro" id="IPR036249">
    <property type="entry name" value="Thioredoxin-like_sf"/>
</dbReference>
<dbReference type="SUPFAM" id="SSF48208">
    <property type="entry name" value="Six-hairpin glycosidases"/>
    <property type="match status" value="1"/>
</dbReference>
<dbReference type="PANTHER" id="PTHR42899">
    <property type="entry name" value="SPERMATOGENESIS-ASSOCIATED PROTEIN 20"/>
    <property type="match status" value="1"/>
</dbReference>
<dbReference type="CDD" id="cd02955">
    <property type="entry name" value="SSP411"/>
    <property type="match status" value="1"/>
</dbReference>
<dbReference type="PANTHER" id="PTHR42899:SF1">
    <property type="entry name" value="SPERMATOGENESIS-ASSOCIATED PROTEIN 20"/>
    <property type="match status" value="1"/>
</dbReference>
<accession>A0A437S7I3</accession>
<reference evidence="2 3" key="1">
    <citation type="submission" date="2018-11" db="EMBL/GenBank/DDBJ databases">
        <title>Genome sequencing and assembly of Anaerosphaera sp. nov., GS7-6-2.</title>
        <authorList>
            <person name="Rettenmaier R."/>
            <person name="Liebl W."/>
            <person name="Zverlov V."/>
        </authorList>
    </citation>
    <scope>NUCLEOTIDE SEQUENCE [LARGE SCALE GENOMIC DNA]</scope>
    <source>
        <strain evidence="2 3">GS7-6-2</strain>
    </source>
</reference>
<feature type="domain" description="Spermatogenesis-associated protein 20-like TRX" evidence="1">
    <location>
        <begin position="7"/>
        <end position="168"/>
    </location>
</feature>
<dbReference type="InterPro" id="IPR024705">
    <property type="entry name" value="Ssp411"/>
</dbReference>